<dbReference type="EMBL" id="JAELUP010000117">
    <property type="protein sequence ID" value="MBJ6364135.1"/>
    <property type="molecule type" value="Genomic_DNA"/>
</dbReference>
<accession>A0A934MN66</accession>
<dbReference type="Proteomes" id="UP000640274">
    <property type="component" value="Unassembled WGS sequence"/>
</dbReference>
<keyword evidence="2" id="KW-1185">Reference proteome</keyword>
<evidence type="ECO:0000313" key="1">
    <source>
        <dbReference type="EMBL" id="MBJ6364135.1"/>
    </source>
</evidence>
<proteinExistence type="predicted"/>
<dbReference type="RefSeq" id="WP_199021737.1">
    <property type="nucleotide sequence ID" value="NZ_JAELUP010000117.1"/>
</dbReference>
<evidence type="ECO:0000313" key="2">
    <source>
        <dbReference type="Proteomes" id="UP000640274"/>
    </source>
</evidence>
<dbReference type="AlphaFoldDB" id="A0A934MN66"/>
<organism evidence="1 2">
    <name type="scientific">Paenibacillus roseus</name>
    <dbReference type="NCBI Taxonomy" id="2798579"/>
    <lineage>
        <taxon>Bacteria</taxon>
        <taxon>Bacillati</taxon>
        <taxon>Bacillota</taxon>
        <taxon>Bacilli</taxon>
        <taxon>Bacillales</taxon>
        <taxon>Paenibacillaceae</taxon>
        <taxon>Paenibacillus</taxon>
    </lineage>
</organism>
<comment type="caution">
    <text evidence="1">The sequence shown here is derived from an EMBL/GenBank/DDBJ whole genome shotgun (WGS) entry which is preliminary data.</text>
</comment>
<reference evidence="1" key="1">
    <citation type="submission" date="2020-12" db="EMBL/GenBank/DDBJ databases">
        <authorList>
            <person name="Huq M.A."/>
        </authorList>
    </citation>
    <scope>NUCLEOTIDE SEQUENCE</scope>
    <source>
        <strain evidence="1">MAHUQ-46</strain>
    </source>
</reference>
<protein>
    <submittedName>
        <fullName evidence="1">Uncharacterized protein</fullName>
    </submittedName>
</protein>
<name>A0A934MN66_9BACL</name>
<gene>
    <name evidence="1" type="ORF">JFN88_23245</name>
</gene>
<sequence length="95" mass="10372">MHTNNETIGSINWKSGVLEDKALVSFSGYEITQKGTDVAQMTITFDFNASAPELSASFPAEKYAEFLRDIAQVVRAWSGYGSVSDDGFVLTGKVR</sequence>